<dbReference type="InterPro" id="IPR018490">
    <property type="entry name" value="cNMP-bd_dom_sf"/>
</dbReference>
<dbReference type="Pfam" id="PF00027">
    <property type="entry name" value="cNMP_binding"/>
    <property type="match status" value="1"/>
</dbReference>
<evidence type="ECO:0000313" key="2">
    <source>
        <dbReference type="EMBL" id="CAK85392.1"/>
    </source>
</evidence>
<dbReference type="InterPro" id="IPR014710">
    <property type="entry name" value="RmlC-like_jellyroll"/>
</dbReference>
<dbReference type="KEGG" id="ptm:GSPATT00002792001"/>
<dbReference type="SUPFAM" id="SSF51206">
    <property type="entry name" value="cAMP-binding domain-like"/>
    <property type="match status" value="2"/>
</dbReference>
<keyword evidence="3" id="KW-1185">Reference proteome</keyword>
<dbReference type="PROSITE" id="PS00889">
    <property type="entry name" value="CNMP_BINDING_2"/>
    <property type="match status" value="1"/>
</dbReference>
<sequence length="524" mass="61231">MDQEKSLIDLKQALAYRNRSKDIIDVIAKGVQDLKFFREKQQLFDPALYCQMLKKIQLKELQKGEVVFHYGSNNVEQFYVILKGQVAILCPNDKNITHQQVIEEYQKGIDSNPTQQRRSSAVCSPRLSAFNNRALKDIIMAQAYGNFLGISNYSIIQLIFVDIQKVDQESLIEEYTNNPNRISVDKWLDNLVKRLFPSLHIVNMCGSGDQFGEIALIGNVTRTATVLCTQDTAMITLANPDFRAILQQYHDQVKNEKISLLRNFELFSKLNDKRLRGILEYIVVQKPTMFSIIYMENSNPEYIYFIKQGEIELLKVFPKNRTVSITLLQVGCVFGHEEVQQSIPREYRAVSKSSQCELYLLPVETIQQFEKKDAQSLEKRFHHSRLQRLLNDKKIQKPSSKKTQTSIELYKTVFGEDYSNLFNHELLQKRYNLRLLRMISPRHRKIMTETFTPLFDMDKKYFTSKKQLTERKTISTTTTRQNKENSARQISTQSTINIHRHLFSPRISKRQLDTIMPFRKIAQQ</sequence>
<dbReference type="CDD" id="cd00038">
    <property type="entry name" value="CAP_ED"/>
    <property type="match status" value="2"/>
</dbReference>
<accession>A0DQS5</accession>
<dbReference type="PANTHER" id="PTHR23011">
    <property type="entry name" value="CYCLIC NUCLEOTIDE-BINDING DOMAIN CONTAINING PROTEIN"/>
    <property type="match status" value="1"/>
</dbReference>
<dbReference type="Proteomes" id="UP000000600">
    <property type="component" value="Unassembled WGS sequence"/>
</dbReference>
<organism evidence="2 3">
    <name type="scientific">Paramecium tetraurelia</name>
    <dbReference type="NCBI Taxonomy" id="5888"/>
    <lineage>
        <taxon>Eukaryota</taxon>
        <taxon>Sar</taxon>
        <taxon>Alveolata</taxon>
        <taxon>Ciliophora</taxon>
        <taxon>Intramacronucleata</taxon>
        <taxon>Oligohymenophorea</taxon>
        <taxon>Peniculida</taxon>
        <taxon>Parameciidae</taxon>
        <taxon>Paramecium</taxon>
    </lineage>
</organism>
<dbReference type="Gene3D" id="2.60.120.10">
    <property type="entry name" value="Jelly Rolls"/>
    <property type="match status" value="2"/>
</dbReference>
<protein>
    <recommendedName>
        <fullName evidence="1">Cyclic nucleotide-binding domain-containing protein</fullName>
    </recommendedName>
</protein>
<dbReference type="SMART" id="SM00100">
    <property type="entry name" value="cNMP"/>
    <property type="match status" value="1"/>
</dbReference>
<gene>
    <name evidence="2" type="ORF">GSPATT00002792001</name>
</gene>
<dbReference type="AlphaFoldDB" id="A0DQS5"/>
<evidence type="ECO:0000313" key="3">
    <source>
        <dbReference type="Proteomes" id="UP000000600"/>
    </source>
</evidence>
<evidence type="ECO:0000259" key="1">
    <source>
        <dbReference type="PROSITE" id="PS50042"/>
    </source>
</evidence>
<dbReference type="InParanoid" id="A0DQS5"/>
<dbReference type="PANTHER" id="PTHR23011:SF28">
    <property type="entry name" value="CYCLIC NUCLEOTIDE-BINDING DOMAIN CONTAINING PROTEIN"/>
    <property type="match status" value="1"/>
</dbReference>
<dbReference type="OMA" id="TQDTAMI"/>
<proteinExistence type="predicted"/>
<dbReference type="OrthoDB" id="166212at2759"/>
<dbReference type="GeneID" id="5038574"/>
<dbReference type="PROSITE" id="PS50042">
    <property type="entry name" value="CNMP_BINDING_3"/>
    <property type="match status" value="2"/>
</dbReference>
<name>A0DQS5_PARTE</name>
<dbReference type="EMBL" id="CT868540">
    <property type="protein sequence ID" value="CAK85392.1"/>
    <property type="molecule type" value="Genomic_DNA"/>
</dbReference>
<dbReference type="InterPro" id="IPR018488">
    <property type="entry name" value="cNMP-bd_CS"/>
</dbReference>
<dbReference type="RefSeq" id="XP_001452789.1">
    <property type="nucleotide sequence ID" value="XM_001452752.1"/>
</dbReference>
<dbReference type="InterPro" id="IPR000595">
    <property type="entry name" value="cNMP-bd_dom"/>
</dbReference>
<feature type="domain" description="Cyclic nucleotide-binding" evidence="1">
    <location>
        <begin position="266"/>
        <end position="369"/>
    </location>
</feature>
<reference evidence="2 3" key="1">
    <citation type="journal article" date="2006" name="Nature">
        <title>Global trends of whole-genome duplications revealed by the ciliate Paramecium tetraurelia.</title>
        <authorList>
            <consortium name="Genoscope"/>
            <person name="Aury J.-M."/>
            <person name="Jaillon O."/>
            <person name="Duret L."/>
            <person name="Noel B."/>
            <person name="Jubin C."/>
            <person name="Porcel B.M."/>
            <person name="Segurens B."/>
            <person name="Daubin V."/>
            <person name="Anthouard V."/>
            <person name="Aiach N."/>
            <person name="Arnaiz O."/>
            <person name="Billaut A."/>
            <person name="Beisson J."/>
            <person name="Blanc I."/>
            <person name="Bouhouche K."/>
            <person name="Camara F."/>
            <person name="Duharcourt S."/>
            <person name="Guigo R."/>
            <person name="Gogendeau D."/>
            <person name="Katinka M."/>
            <person name="Keller A.-M."/>
            <person name="Kissmehl R."/>
            <person name="Klotz C."/>
            <person name="Koll F."/>
            <person name="Le Moue A."/>
            <person name="Lepere C."/>
            <person name="Malinsky S."/>
            <person name="Nowacki M."/>
            <person name="Nowak J.K."/>
            <person name="Plattner H."/>
            <person name="Poulain J."/>
            <person name="Ruiz F."/>
            <person name="Serrano V."/>
            <person name="Zagulski M."/>
            <person name="Dessen P."/>
            <person name="Betermier M."/>
            <person name="Weissenbach J."/>
            <person name="Scarpelli C."/>
            <person name="Schachter V."/>
            <person name="Sperling L."/>
            <person name="Meyer E."/>
            <person name="Cohen J."/>
            <person name="Wincker P."/>
        </authorList>
    </citation>
    <scope>NUCLEOTIDE SEQUENCE [LARGE SCALE GENOMIC DNA]</scope>
    <source>
        <strain evidence="2 3">Stock d4-2</strain>
    </source>
</reference>
<dbReference type="HOGENOM" id="CLU_554881_0_0_1"/>
<feature type="domain" description="Cyclic nucleotide-binding" evidence="1">
    <location>
        <begin position="201"/>
        <end position="263"/>
    </location>
</feature>